<accession>A0ABR9R9C9</accession>
<dbReference type="EMBL" id="JADCKF010000003">
    <property type="protein sequence ID" value="MBE5055292.1"/>
    <property type="molecule type" value="Genomic_DNA"/>
</dbReference>
<evidence type="ECO:0000313" key="2">
    <source>
        <dbReference type="EMBL" id="MBE5055292.1"/>
    </source>
</evidence>
<feature type="compositionally biased region" description="Gly residues" evidence="1">
    <location>
        <begin position="468"/>
        <end position="478"/>
    </location>
</feature>
<reference evidence="2 3" key="1">
    <citation type="submission" date="2020-10" db="EMBL/GenBank/DDBJ databases">
        <title>ChiBAC.</title>
        <authorList>
            <person name="Zenner C."/>
            <person name="Hitch T.C.A."/>
            <person name="Clavel T."/>
        </authorList>
    </citation>
    <scope>NUCLEOTIDE SEQUENCE [LARGE SCALE GENOMIC DNA]</scope>
    <source>
        <strain evidence="2 3">DSM 107456</strain>
    </source>
</reference>
<evidence type="ECO:0000313" key="3">
    <source>
        <dbReference type="Proteomes" id="UP000806211"/>
    </source>
</evidence>
<dbReference type="RefSeq" id="WP_193536749.1">
    <property type="nucleotide sequence ID" value="NZ_JADCKF010000003.1"/>
</dbReference>
<sequence>MDELKACGKTYTTADESLVSTSAFVSDSLVAESLGVDTLTAVVKDYQLQVRLLAVDGMLAAANGELLAAATSDTGLKKYDYGETVTYTHEGDLFGLFYLEKITRVGPYDYKMQAISAIGLLLTDTYYGGVYTGISVGELVADIVHGIFSYTIDPVLGEQPVFGWLKKSSRRDALRDVLFAMGGQIRKDRTGAVVIEPQRGREPYEITADEVYQGGSVAGLSPASGINITEHTFMALTADERVTLFDGEAAAESIVTPKGARMMGVLVDFSEPMHDLQADNVTILESGANYAVIGPSSAAVLTGQKYTHTERVLSRGQKTSGSPNIIPSSACTLVNLLNSENVADRLMAYYGSASEIEADIVMTTQKSGDAVKFTDPFGDSAQGYITELDVTMSAIMKARATIVSGYIPTASGNYYEHVAVLTEDTDFVMPPECKGKARVVVIGGGDGGDLGSPGEKGGKASTDKYGTAGEGGAPGTPGNGGKIYVETIHASPGQHFGVKIGPGGKGATLDAEAEPGGETTFGVLSSANGRSAPEGYVNLFDGSIYGDVGISGIHGGRGSGAGESGTEVVPGEDVEYKGVIYRPGEQGESDHYSSYYGLGGLGGGAAAGVNGNDGESGNVSSQPFADGGDGGDGATPVKADNGLRRGQGGGAGHGGGGGGGGGPAKGPDSSSEWSGLGGSGGDGGEGGDGAPGLVLVYY</sequence>
<feature type="region of interest" description="Disordered" evidence="1">
    <location>
        <begin position="609"/>
        <end position="692"/>
    </location>
</feature>
<feature type="region of interest" description="Disordered" evidence="1">
    <location>
        <begin position="445"/>
        <end position="478"/>
    </location>
</feature>
<keyword evidence="3" id="KW-1185">Reference proteome</keyword>
<proteinExistence type="predicted"/>
<organism evidence="2 3">
    <name type="scientific">Pseudoflavonifractor gallinarum</name>
    <dbReference type="NCBI Taxonomy" id="2779352"/>
    <lineage>
        <taxon>Bacteria</taxon>
        <taxon>Bacillati</taxon>
        <taxon>Bacillota</taxon>
        <taxon>Clostridia</taxon>
        <taxon>Eubacteriales</taxon>
        <taxon>Oscillospiraceae</taxon>
        <taxon>Pseudoflavonifractor</taxon>
    </lineage>
</organism>
<feature type="compositionally biased region" description="Gly residues" evidence="1">
    <location>
        <begin position="675"/>
        <end position="690"/>
    </location>
</feature>
<name>A0ABR9R9C9_9FIRM</name>
<feature type="compositionally biased region" description="Gly residues" evidence="1">
    <location>
        <begin position="645"/>
        <end position="664"/>
    </location>
</feature>
<protein>
    <submittedName>
        <fullName evidence="2">Uncharacterized protein</fullName>
    </submittedName>
</protein>
<gene>
    <name evidence="2" type="ORF">INF37_04675</name>
</gene>
<feature type="compositionally biased region" description="Polar residues" evidence="1">
    <location>
        <begin position="613"/>
        <end position="623"/>
    </location>
</feature>
<feature type="compositionally biased region" description="Gly residues" evidence="1">
    <location>
        <begin position="445"/>
        <end position="455"/>
    </location>
</feature>
<evidence type="ECO:0000256" key="1">
    <source>
        <dbReference type="SAM" id="MobiDB-lite"/>
    </source>
</evidence>
<dbReference type="Proteomes" id="UP000806211">
    <property type="component" value="Unassembled WGS sequence"/>
</dbReference>
<comment type="caution">
    <text evidence="2">The sequence shown here is derived from an EMBL/GenBank/DDBJ whole genome shotgun (WGS) entry which is preliminary data.</text>
</comment>